<dbReference type="Proteomes" id="UP000008854">
    <property type="component" value="Unassembled WGS sequence"/>
</dbReference>
<dbReference type="EC" id="4.6.1.1" evidence="3"/>
<dbReference type="GO" id="GO:0004016">
    <property type="term" value="F:adenylate cyclase activity"/>
    <property type="evidence" value="ECO:0007669"/>
    <property type="project" value="UniProtKB-EC"/>
</dbReference>
<keyword evidence="10" id="KW-0472">Membrane</keyword>
<evidence type="ECO:0000256" key="10">
    <source>
        <dbReference type="ARBA" id="ARBA00023136"/>
    </source>
</evidence>
<protein>
    <recommendedName>
        <fullName evidence="3">adenylate cyclase</fullName>
        <ecNumber evidence="3">4.6.1.1</ecNumber>
    </recommendedName>
</protein>
<dbReference type="PANTHER" id="PTHR45627">
    <property type="entry name" value="ADENYLATE CYCLASE TYPE 1"/>
    <property type="match status" value="1"/>
</dbReference>
<evidence type="ECO:0000256" key="8">
    <source>
        <dbReference type="ARBA" id="ARBA00022842"/>
    </source>
</evidence>
<evidence type="ECO:0000256" key="4">
    <source>
        <dbReference type="ARBA" id="ARBA00022692"/>
    </source>
</evidence>
<dbReference type="AlphaFoldDB" id="A0A5K4F619"/>
<keyword evidence="11" id="KW-0456">Lyase</keyword>
<evidence type="ECO:0000256" key="7">
    <source>
        <dbReference type="ARBA" id="ARBA00022840"/>
    </source>
</evidence>
<dbReference type="GO" id="GO:0007189">
    <property type="term" value="P:adenylate cyclase-activating G protein-coupled receptor signaling pathway"/>
    <property type="evidence" value="ECO:0007669"/>
    <property type="project" value="TreeGrafter"/>
</dbReference>
<evidence type="ECO:0000256" key="11">
    <source>
        <dbReference type="ARBA" id="ARBA00023239"/>
    </source>
</evidence>
<dbReference type="Pfam" id="PF00211">
    <property type="entry name" value="Guanylate_cyc"/>
    <property type="match status" value="1"/>
</dbReference>
<keyword evidence="5" id="KW-0479">Metal-binding</keyword>
<dbReference type="InterPro" id="IPR001054">
    <property type="entry name" value="A/G_cyclase"/>
</dbReference>
<dbReference type="InterPro" id="IPR029787">
    <property type="entry name" value="Nucleotide_cyclase"/>
</dbReference>
<evidence type="ECO:0000259" key="12">
    <source>
        <dbReference type="PROSITE" id="PS50125"/>
    </source>
</evidence>
<evidence type="ECO:0000256" key="3">
    <source>
        <dbReference type="ARBA" id="ARBA00012201"/>
    </source>
</evidence>
<evidence type="ECO:0000256" key="2">
    <source>
        <dbReference type="ARBA" id="ARBA00004141"/>
    </source>
</evidence>
<keyword evidence="7" id="KW-0067">ATP-binding</keyword>
<evidence type="ECO:0000313" key="13">
    <source>
        <dbReference type="Proteomes" id="UP000008854"/>
    </source>
</evidence>
<evidence type="ECO:0000313" key="14">
    <source>
        <dbReference type="WBParaSite" id="Smp_316800.1"/>
    </source>
</evidence>
<dbReference type="CDD" id="cd07302">
    <property type="entry name" value="CHD"/>
    <property type="match status" value="1"/>
</dbReference>
<dbReference type="InParanoid" id="A0A5K4F619"/>
<evidence type="ECO:0000256" key="6">
    <source>
        <dbReference type="ARBA" id="ARBA00022741"/>
    </source>
</evidence>
<dbReference type="GO" id="GO:0005524">
    <property type="term" value="F:ATP binding"/>
    <property type="evidence" value="ECO:0007669"/>
    <property type="project" value="UniProtKB-KW"/>
</dbReference>
<dbReference type="GO" id="GO:0035556">
    <property type="term" value="P:intracellular signal transduction"/>
    <property type="evidence" value="ECO:0007669"/>
    <property type="project" value="InterPro"/>
</dbReference>
<accession>A0A5K4F619</accession>
<dbReference type="GO" id="GO:0046872">
    <property type="term" value="F:metal ion binding"/>
    <property type="evidence" value="ECO:0007669"/>
    <property type="project" value="UniProtKB-KW"/>
</dbReference>
<keyword evidence="13" id="KW-1185">Reference proteome</keyword>
<comment type="subcellular location">
    <subcellularLocation>
        <location evidence="2">Membrane</location>
        <topology evidence="2">Multi-pass membrane protein</topology>
    </subcellularLocation>
</comment>
<feature type="domain" description="Guanylate cyclase" evidence="12">
    <location>
        <begin position="1"/>
        <end position="77"/>
    </location>
</feature>
<dbReference type="PROSITE" id="PS50125">
    <property type="entry name" value="GUANYLATE_CYCLASE_2"/>
    <property type="match status" value="1"/>
</dbReference>
<dbReference type="SUPFAM" id="SSF55073">
    <property type="entry name" value="Nucleotide cyclase"/>
    <property type="match status" value="1"/>
</dbReference>
<dbReference type="WBParaSite" id="Smp_316800.1">
    <property type="protein sequence ID" value="Smp_316800.1"/>
    <property type="gene ID" value="Smp_316800"/>
</dbReference>
<evidence type="ECO:0000256" key="1">
    <source>
        <dbReference type="ARBA" id="ARBA00001593"/>
    </source>
</evidence>
<evidence type="ECO:0000256" key="9">
    <source>
        <dbReference type="ARBA" id="ARBA00022989"/>
    </source>
</evidence>
<reference evidence="14" key="2">
    <citation type="submission" date="2019-11" db="UniProtKB">
        <authorList>
            <consortium name="WormBaseParasite"/>
        </authorList>
    </citation>
    <scope>IDENTIFICATION</scope>
    <source>
        <strain evidence="14">Puerto Rican</strain>
    </source>
</reference>
<keyword evidence="9" id="KW-1133">Transmembrane helix</keyword>
<proteinExistence type="predicted"/>
<dbReference type="GO" id="GO:0009190">
    <property type="term" value="P:cyclic nucleotide biosynthetic process"/>
    <property type="evidence" value="ECO:0007669"/>
    <property type="project" value="InterPro"/>
</dbReference>
<dbReference type="STRING" id="6183.A0A5K4F619"/>
<evidence type="ECO:0000256" key="5">
    <source>
        <dbReference type="ARBA" id="ARBA00022723"/>
    </source>
</evidence>
<keyword evidence="6" id="KW-0547">Nucleotide-binding</keyword>
<organism evidence="13 14">
    <name type="scientific">Schistosoma mansoni</name>
    <name type="common">Blood fluke</name>
    <dbReference type="NCBI Taxonomy" id="6183"/>
    <lineage>
        <taxon>Eukaryota</taxon>
        <taxon>Metazoa</taxon>
        <taxon>Spiralia</taxon>
        <taxon>Lophotrochozoa</taxon>
        <taxon>Platyhelminthes</taxon>
        <taxon>Trematoda</taxon>
        <taxon>Digenea</taxon>
        <taxon>Strigeidida</taxon>
        <taxon>Schistosomatoidea</taxon>
        <taxon>Schistosomatidae</taxon>
        <taxon>Schistosoma</taxon>
    </lineage>
</organism>
<dbReference type="Gene3D" id="3.30.70.1230">
    <property type="entry name" value="Nucleotide cyclase"/>
    <property type="match status" value="1"/>
</dbReference>
<keyword evidence="4" id="KW-0812">Transmembrane</keyword>
<sequence length="113" mass="13226">MTERKRNKRSDEHLWALLDFALDLIHTLDDFNRQMFNFQFELKVGYNIGEVTAGVIGTTKLLYDIWGDTVNVASRMYSTGLKGRIQVTEAVKKKKNPLMDLYIYTCLLYFFFA</sequence>
<reference evidence="13" key="1">
    <citation type="journal article" date="2012" name="PLoS Negl. Trop. Dis.">
        <title>A systematically improved high quality genome and transcriptome of the human blood fluke Schistosoma mansoni.</title>
        <authorList>
            <person name="Protasio A.V."/>
            <person name="Tsai I.J."/>
            <person name="Babbage A."/>
            <person name="Nichol S."/>
            <person name="Hunt M."/>
            <person name="Aslett M.A."/>
            <person name="De Silva N."/>
            <person name="Velarde G.S."/>
            <person name="Anderson T.J."/>
            <person name="Clark R.C."/>
            <person name="Davidson C."/>
            <person name="Dillon G.P."/>
            <person name="Holroyd N.E."/>
            <person name="LoVerde P.T."/>
            <person name="Lloyd C."/>
            <person name="McQuillan J."/>
            <person name="Oliveira G."/>
            <person name="Otto T.D."/>
            <person name="Parker-Manuel S.J."/>
            <person name="Quail M.A."/>
            <person name="Wilson R.A."/>
            <person name="Zerlotini A."/>
            <person name="Dunne D.W."/>
            <person name="Berriman M."/>
        </authorList>
    </citation>
    <scope>NUCLEOTIDE SEQUENCE [LARGE SCALE GENOMIC DNA]</scope>
    <source>
        <strain evidence="13">Puerto Rican</strain>
    </source>
</reference>
<name>A0A5K4F619_SCHMA</name>
<dbReference type="PANTHER" id="PTHR45627:SF8">
    <property type="entry name" value="ADENYLATE CYCLASE TYPE 9"/>
    <property type="match status" value="1"/>
</dbReference>
<keyword evidence="8" id="KW-0460">Magnesium</keyword>
<dbReference type="GO" id="GO:0005886">
    <property type="term" value="C:plasma membrane"/>
    <property type="evidence" value="ECO:0007669"/>
    <property type="project" value="TreeGrafter"/>
</dbReference>
<comment type="catalytic activity">
    <reaction evidence="1">
        <text>ATP = 3',5'-cyclic AMP + diphosphate</text>
        <dbReference type="Rhea" id="RHEA:15389"/>
        <dbReference type="ChEBI" id="CHEBI:30616"/>
        <dbReference type="ChEBI" id="CHEBI:33019"/>
        <dbReference type="ChEBI" id="CHEBI:58165"/>
        <dbReference type="EC" id="4.6.1.1"/>
    </reaction>
</comment>